<name>A9PJU6_9ROSI</name>
<dbReference type="AlphaFoldDB" id="A9PJU6"/>
<dbReference type="EMBL" id="EF148688">
    <property type="protein sequence ID" value="ABK96649.1"/>
    <property type="molecule type" value="mRNA"/>
</dbReference>
<proteinExistence type="evidence at transcript level"/>
<organism evidence="1">
    <name type="scientific">Populus trichocarpa x Populus deltoides</name>
    <dbReference type="NCBI Taxonomy" id="3695"/>
    <lineage>
        <taxon>Eukaryota</taxon>
        <taxon>Viridiplantae</taxon>
        <taxon>Streptophyta</taxon>
        <taxon>Embryophyta</taxon>
        <taxon>Tracheophyta</taxon>
        <taxon>Spermatophyta</taxon>
        <taxon>Magnoliopsida</taxon>
        <taxon>eudicotyledons</taxon>
        <taxon>Gunneridae</taxon>
        <taxon>Pentapetalae</taxon>
        <taxon>rosids</taxon>
        <taxon>fabids</taxon>
        <taxon>Malpighiales</taxon>
        <taxon>Salicaceae</taxon>
        <taxon>Saliceae</taxon>
        <taxon>Populus</taxon>
    </lineage>
</organism>
<protein>
    <submittedName>
        <fullName evidence="1">Uncharacterized protein</fullName>
    </submittedName>
</protein>
<sequence>MVRILMEVVSSWNLQRGYLVVLENTWAEVLLQDLDAASTVALMVTGLEIAKLETGRTSVTVVGKEVI</sequence>
<accession>A9PJU6</accession>
<reference evidence="1" key="1">
    <citation type="journal article" date="2008" name="BMC Genomics">
        <title>Analysis of 4,664 high-quality sequence-finished poplar full-length cDNA clones and their utility for the discovery of genes responding to insect feeding.</title>
        <authorList>
            <person name="Ralph S.G."/>
            <person name="Chun H.J."/>
            <person name="Cooper D."/>
            <person name="Kirkpatrick R."/>
            <person name="Kolosova N."/>
            <person name="Gunter L."/>
            <person name="Tuskan G.A."/>
            <person name="Douglas C.J."/>
            <person name="Holt R.A."/>
            <person name="Jones S.J."/>
            <person name="Marra M.A."/>
            <person name="Bohlmann J."/>
        </authorList>
    </citation>
    <scope>NUCLEOTIDE SEQUENCE</scope>
    <source>
        <tissue evidence="1">Sapling trees one metre in height and grown under greenhouse conditions were exposed to continuous feeding by Malacosoma disstria Hubner</tissue>
    </source>
</reference>
<evidence type="ECO:0000313" key="1">
    <source>
        <dbReference type="EMBL" id="ABK96649.1"/>
    </source>
</evidence>